<comment type="caution">
    <text evidence="6">The sequence shown here is derived from an EMBL/GenBank/DDBJ whole genome shotgun (WGS) entry which is preliminary data.</text>
</comment>
<feature type="active site" description="Proton acceptor" evidence="4">
    <location>
        <position position="228"/>
    </location>
</feature>
<name>A0A432VQL4_9GAMM</name>
<feature type="site" description="Important for substrate specificity" evidence="4">
    <location>
        <position position="185"/>
    </location>
</feature>
<keyword evidence="3 4" id="KW-0012">Acyltransferase</keyword>
<dbReference type="RefSeq" id="WP_126768289.1">
    <property type="nucleotide sequence ID" value="NZ_PIPJ01000011.1"/>
</dbReference>
<evidence type="ECO:0000256" key="2">
    <source>
        <dbReference type="ARBA" id="ARBA00022679"/>
    </source>
</evidence>
<dbReference type="GO" id="GO:0005737">
    <property type="term" value="C:cytoplasm"/>
    <property type="evidence" value="ECO:0007669"/>
    <property type="project" value="UniProtKB-SubCell"/>
</dbReference>
<keyword evidence="7" id="KW-1185">Reference proteome</keyword>
<dbReference type="AlphaFoldDB" id="A0A432VQL4"/>
<comment type="pathway">
    <text evidence="4">Amino-acid biosynthesis; L-methionine biosynthesis via de novo pathway; O-succinyl-L-homoserine from L-homoserine: step 1/1.</text>
</comment>
<dbReference type="InterPro" id="IPR029062">
    <property type="entry name" value="Class_I_gatase-like"/>
</dbReference>
<feature type="site" description="Important for acyl-CoA specificity" evidence="4">
    <location>
        <position position="105"/>
    </location>
</feature>
<feature type="binding site" evidence="4">
    <location>
        <position position="185"/>
    </location>
    <ligand>
        <name>substrate</name>
    </ligand>
</feature>
<evidence type="ECO:0000313" key="6">
    <source>
        <dbReference type="EMBL" id="RUO18486.1"/>
    </source>
</evidence>
<dbReference type="GO" id="GO:0009086">
    <property type="term" value="P:methionine biosynthetic process"/>
    <property type="evidence" value="ECO:0007669"/>
    <property type="project" value="UniProtKB-UniRule"/>
</dbReference>
<dbReference type="Pfam" id="PF04204">
    <property type="entry name" value="HTS"/>
    <property type="match status" value="1"/>
</dbReference>
<comment type="similarity">
    <text evidence="4">Belongs to the MetA family.</text>
</comment>
<feature type="active site" description="Acyl-thioester intermediate" evidence="4 5">
    <location>
        <position position="136"/>
    </location>
</feature>
<dbReference type="OrthoDB" id="9772423at2"/>
<protein>
    <recommendedName>
        <fullName evidence="4">Homoserine O-succinyltransferase</fullName>
        <shortName evidence="4">HST</shortName>
        <ecNumber evidence="4">2.3.1.46</ecNumber>
    </recommendedName>
    <alternativeName>
        <fullName evidence="4">Homoserine transsuccinylase</fullName>
        <shortName evidence="4">HTS</shortName>
    </alternativeName>
</protein>
<dbReference type="GO" id="GO:0004414">
    <property type="term" value="F:homoserine O-acetyltransferase activity"/>
    <property type="evidence" value="ECO:0007669"/>
    <property type="project" value="UniProtKB-UniRule"/>
</dbReference>
<dbReference type="GO" id="GO:0008899">
    <property type="term" value="F:homoserine O-succinyltransferase activity"/>
    <property type="evidence" value="ECO:0007669"/>
    <property type="project" value="UniProtKB-EC"/>
</dbReference>
<evidence type="ECO:0000256" key="1">
    <source>
        <dbReference type="ARBA" id="ARBA00022605"/>
    </source>
</evidence>
<evidence type="ECO:0000313" key="7">
    <source>
        <dbReference type="Proteomes" id="UP000288395"/>
    </source>
</evidence>
<keyword evidence="2 4" id="KW-0808">Transferase</keyword>
<sequence>MPVILHWPIPAIKELQSEGLAITYAPGKKGKISIGLINLMPNHAETERHWLRLFAKLKDTVDLHFIRLSSWRPDTADIKHLRALYQPLTLESDFDGLVITGAPLGHKEYEQVPYWDELKEIFDMSSYYATSTLYSCWAANAALHHFYNIPRRVRARKISGIYQHRIVRRHPLIEHMEAGVQFPHSRFAEARQTQLFAHPEVRVLMQAPNAGAFYAVDEPRRRAYIFGHPEYEADTLQKEFKREFEKGMEPLPPEYYFVDNETFELPLPHWQDDGSTLIQNWINHWLK</sequence>
<dbReference type="EC" id="2.3.1.46" evidence="4"/>
<feature type="binding site" evidence="4">
    <location>
        <position position="242"/>
    </location>
    <ligand>
        <name>substrate</name>
    </ligand>
</feature>
<dbReference type="PANTHER" id="PTHR20919:SF0">
    <property type="entry name" value="HOMOSERINE O-SUCCINYLTRANSFERASE"/>
    <property type="match status" value="1"/>
</dbReference>
<dbReference type="EMBL" id="PIPJ01000011">
    <property type="protein sequence ID" value="RUO18486.1"/>
    <property type="molecule type" value="Genomic_DNA"/>
</dbReference>
<feature type="active site" evidence="4">
    <location>
        <position position="230"/>
    </location>
</feature>
<dbReference type="Proteomes" id="UP000288395">
    <property type="component" value="Unassembled WGS sequence"/>
</dbReference>
<dbReference type="SUPFAM" id="SSF52317">
    <property type="entry name" value="Class I glutamine amidotransferase-like"/>
    <property type="match status" value="1"/>
</dbReference>
<dbReference type="PIRSF" id="PIRSF000450">
    <property type="entry name" value="H_ser_succinyltr"/>
    <property type="match status" value="1"/>
</dbReference>
<reference evidence="7" key="1">
    <citation type="journal article" date="2018" name="Front. Microbiol.">
        <title>Genome-Based Analysis Reveals the Taxonomy and Diversity of the Family Idiomarinaceae.</title>
        <authorList>
            <person name="Liu Y."/>
            <person name="Lai Q."/>
            <person name="Shao Z."/>
        </authorList>
    </citation>
    <scope>NUCLEOTIDE SEQUENCE [LARGE SCALE GENOMIC DNA]</scope>
    <source>
        <strain evidence="7">GBPy7</strain>
    </source>
</reference>
<comment type="function">
    <text evidence="4">Transfers a succinyl group from succinyl-CoA to L-homoserine, forming succinyl-L-homoserine.</text>
</comment>
<dbReference type="Gene3D" id="3.40.50.880">
    <property type="match status" value="1"/>
</dbReference>
<evidence type="ECO:0000256" key="5">
    <source>
        <dbReference type="PIRSR" id="PIRSR000450-1"/>
    </source>
</evidence>
<dbReference type="InterPro" id="IPR033752">
    <property type="entry name" value="MetA_family"/>
</dbReference>
<accession>A0A432VQL4</accession>
<gene>
    <name evidence="4" type="primary">metAS</name>
    <name evidence="6" type="ORF">CWE08_11240</name>
</gene>
<comment type="subcellular location">
    <subcellularLocation>
        <location evidence="4">Cytoplasm</location>
    </subcellularLocation>
</comment>
<dbReference type="HAMAP" id="MF_00295">
    <property type="entry name" value="MetA_acyltransf"/>
    <property type="match status" value="1"/>
</dbReference>
<comment type="caution">
    <text evidence="4">Lacks conserved residue(s) required for the propagation of feature annotation.</text>
</comment>
<evidence type="ECO:0000256" key="4">
    <source>
        <dbReference type="HAMAP-Rule" id="MF_00295"/>
    </source>
</evidence>
<keyword evidence="1 4" id="KW-0028">Amino-acid biosynthesis</keyword>
<dbReference type="UniPathway" id="UPA00051">
    <property type="reaction ID" value="UER00075"/>
</dbReference>
<organism evidence="6 7">
    <name type="scientific">Aliidiomarina iranensis</name>
    <dbReference type="NCBI Taxonomy" id="1434071"/>
    <lineage>
        <taxon>Bacteria</taxon>
        <taxon>Pseudomonadati</taxon>
        <taxon>Pseudomonadota</taxon>
        <taxon>Gammaproteobacteria</taxon>
        <taxon>Alteromonadales</taxon>
        <taxon>Idiomarinaceae</taxon>
        <taxon>Aliidiomarina</taxon>
    </lineage>
</organism>
<keyword evidence="4" id="KW-0486">Methionine biosynthesis</keyword>
<feature type="binding site" evidence="4">
    <location>
        <position position="157"/>
    </location>
    <ligand>
        <name>substrate</name>
    </ligand>
</feature>
<dbReference type="PANTHER" id="PTHR20919">
    <property type="entry name" value="HOMOSERINE O-SUCCINYLTRANSFERASE"/>
    <property type="match status" value="1"/>
</dbReference>
<evidence type="ECO:0000256" key="3">
    <source>
        <dbReference type="ARBA" id="ARBA00023315"/>
    </source>
</evidence>
<proteinExistence type="inferred from homology"/>
<comment type="catalytic activity">
    <reaction evidence="4">
        <text>L-homoserine + succinyl-CoA = O-succinyl-L-homoserine + CoA</text>
        <dbReference type="Rhea" id="RHEA:22008"/>
        <dbReference type="ChEBI" id="CHEBI:57287"/>
        <dbReference type="ChEBI" id="CHEBI:57292"/>
        <dbReference type="ChEBI" id="CHEBI:57476"/>
        <dbReference type="ChEBI" id="CHEBI:57661"/>
        <dbReference type="EC" id="2.3.1.46"/>
    </reaction>
</comment>
<keyword evidence="4" id="KW-0963">Cytoplasm</keyword>